<dbReference type="EMBL" id="CP042260">
    <property type="protein sequence ID" value="QDY67445.1"/>
    <property type="molecule type" value="Genomic_DNA"/>
</dbReference>
<feature type="region of interest" description="Disordered" evidence="6">
    <location>
        <begin position="408"/>
        <end position="431"/>
    </location>
</feature>
<dbReference type="InterPro" id="IPR050490">
    <property type="entry name" value="Bact_solute-bd_prot1"/>
</dbReference>
<keyword evidence="4" id="KW-0564">Palmitate</keyword>
<proteinExistence type="predicted"/>
<name>A0ABX5YCN2_9MICC</name>
<keyword evidence="1" id="KW-1003">Cell membrane</keyword>
<dbReference type="SUPFAM" id="SSF53850">
    <property type="entry name" value="Periplasmic binding protein-like II"/>
    <property type="match status" value="1"/>
</dbReference>
<evidence type="ECO:0000256" key="5">
    <source>
        <dbReference type="ARBA" id="ARBA00023288"/>
    </source>
</evidence>
<feature type="signal peptide" evidence="7">
    <location>
        <begin position="1"/>
        <end position="24"/>
    </location>
</feature>
<evidence type="ECO:0000256" key="6">
    <source>
        <dbReference type="SAM" id="MobiDB-lite"/>
    </source>
</evidence>
<dbReference type="Gene3D" id="3.40.190.10">
    <property type="entry name" value="Periplasmic binding protein-like II"/>
    <property type="match status" value="2"/>
</dbReference>
<reference evidence="8 9" key="1">
    <citation type="submission" date="2019-07" db="EMBL/GenBank/DDBJ databases">
        <title>Complete Genome Sequence of drought tolerant Plant Growth-Promoting Rhizobacterium Glutamicibacter halophytocola DR408.</title>
        <authorList>
            <person name="Nishu S.D."/>
            <person name="Lee T.K."/>
        </authorList>
    </citation>
    <scope>NUCLEOTIDE SEQUENCE [LARGE SCALE GENOMIC DNA]</scope>
    <source>
        <strain evidence="8 9">DR408</strain>
    </source>
</reference>
<protein>
    <submittedName>
        <fullName evidence="8">Extracellular solute-binding protein</fullName>
    </submittedName>
</protein>
<dbReference type="PANTHER" id="PTHR43649">
    <property type="entry name" value="ARABINOSE-BINDING PROTEIN-RELATED"/>
    <property type="match status" value="1"/>
</dbReference>
<dbReference type="CDD" id="cd13581">
    <property type="entry name" value="PBP2_AlgQ_like_2"/>
    <property type="match status" value="1"/>
</dbReference>
<accession>A0ABX5YCN2</accession>
<evidence type="ECO:0000256" key="7">
    <source>
        <dbReference type="SAM" id="SignalP"/>
    </source>
</evidence>
<keyword evidence="9" id="KW-1185">Reference proteome</keyword>
<evidence type="ECO:0000256" key="2">
    <source>
        <dbReference type="ARBA" id="ARBA00022729"/>
    </source>
</evidence>
<dbReference type="InterPro" id="IPR006059">
    <property type="entry name" value="SBP"/>
</dbReference>
<evidence type="ECO:0000256" key="3">
    <source>
        <dbReference type="ARBA" id="ARBA00023136"/>
    </source>
</evidence>
<keyword evidence="5" id="KW-0449">Lipoprotein</keyword>
<organism evidence="8 9">
    <name type="scientific">Glutamicibacter halophytocola</name>
    <dbReference type="NCBI Taxonomy" id="1933880"/>
    <lineage>
        <taxon>Bacteria</taxon>
        <taxon>Bacillati</taxon>
        <taxon>Actinomycetota</taxon>
        <taxon>Actinomycetes</taxon>
        <taxon>Micrococcales</taxon>
        <taxon>Micrococcaceae</taxon>
        <taxon>Glutamicibacter</taxon>
    </lineage>
</organism>
<dbReference type="Proteomes" id="UP000320717">
    <property type="component" value="Chromosome"/>
</dbReference>
<evidence type="ECO:0000313" key="8">
    <source>
        <dbReference type="EMBL" id="QDY67445.1"/>
    </source>
</evidence>
<sequence>MALNRRHAAAAAALAGTLMFTACGGGSSDAPEIEDSSADYGLNDTGLPIVDQKLDLTFSGSKTALAPDFNTMTVVKNWEKDTNVHINWENLPETVFQEKKNLILASGDLPDAFFNSGLTDSEIATYATSGTLIPLEGLIEKNAPNLSKLLSERPDIKAAITSSDGHIYSLPSIEELGLVQFPNQLIVNTAWLEKLDIPMPKTVEEFHDALKAFKEKDASGTGKTIPLSFMPGSWCADIVDLIAALGGIPDNADHRIVQDGKVIYTPTQEGYKKAIGTLHEWYKEGLIDPESFSQDDKAYLSKGKAAKENLGSFVWWEIPEMVGADRAKDYAIVPVLEGVDGKRISSQSNNQEIARGAFAITNVNKYPAATMRWADHLYDPIESAQANWGPIGVTLKKDEKTGLLVQIPAAKGESEGERRQKVAPSGPKANTAESFKTVVAPEPRAAERQKVVNEFYKPFAGNDGYPPVPLSNEELQEISTIETDAASLVEQNVAKWIVSGGIDGEWDGYVSQLQNIGVDRMVEVYQQALDRYKSNS</sequence>
<feature type="chain" id="PRO_5046522962" evidence="7">
    <location>
        <begin position="25"/>
        <end position="536"/>
    </location>
</feature>
<dbReference type="RefSeq" id="WP_146277735.1">
    <property type="nucleotide sequence ID" value="NZ_CP042260.1"/>
</dbReference>
<dbReference type="Pfam" id="PF01547">
    <property type="entry name" value="SBP_bac_1"/>
    <property type="match status" value="1"/>
</dbReference>
<evidence type="ECO:0000256" key="4">
    <source>
        <dbReference type="ARBA" id="ARBA00023139"/>
    </source>
</evidence>
<keyword evidence="2 7" id="KW-0732">Signal</keyword>
<dbReference type="PROSITE" id="PS51257">
    <property type="entry name" value="PROKAR_LIPOPROTEIN"/>
    <property type="match status" value="1"/>
</dbReference>
<dbReference type="PANTHER" id="PTHR43649:SF33">
    <property type="entry name" value="POLYGALACTURONAN_RHAMNOGALACTURONAN-BINDING PROTEIN YTCQ"/>
    <property type="match status" value="1"/>
</dbReference>
<evidence type="ECO:0000313" key="9">
    <source>
        <dbReference type="Proteomes" id="UP000320717"/>
    </source>
</evidence>
<keyword evidence="3" id="KW-0472">Membrane</keyword>
<evidence type="ECO:0000256" key="1">
    <source>
        <dbReference type="ARBA" id="ARBA00022475"/>
    </source>
</evidence>
<gene>
    <name evidence="8" type="ORF">FQA45_14660</name>
</gene>